<dbReference type="InterPro" id="IPR041440">
    <property type="entry name" value="HypF_C"/>
</dbReference>
<dbReference type="Gene3D" id="3.90.870.50">
    <property type="match status" value="1"/>
</dbReference>
<keyword evidence="4" id="KW-0479">Metal-binding</keyword>
<dbReference type="NCBIfam" id="TIGR00143">
    <property type="entry name" value="hypF"/>
    <property type="match status" value="1"/>
</dbReference>
<dbReference type="PROSITE" id="PS51163">
    <property type="entry name" value="YRDC"/>
    <property type="match status" value="1"/>
</dbReference>
<keyword evidence="5" id="KW-0863">Zinc-finger</keyword>
<keyword evidence="9" id="KW-0378">Hydrolase</keyword>
<dbReference type="InterPro" id="IPR036046">
    <property type="entry name" value="Acylphosphatase-like_dom_sf"/>
</dbReference>
<comment type="catalytic activity">
    <reaction evidence="9">
        <text>an acyl phosphate + H2O = a carboxylate + phosphate + H(+)</text>
        <dbReference type="Rhea" id="RHEA:14965"/>
        <dbReference type="ChEBI" id="CHEBI:15377"/>
        <dbReference type="ChEBI" id="CHEBI:15378"/>
        <dbReference type="ChEBI" id="CHEBI:29067"/>
        <dbReference type="ChEBI" id="CHEBI:43474"/>
        <dbReference type="ChEBI" id="CHEBI:59918"/>
        <dbReference type="EC" id="3.6.1.7"/>
    </reaction>
</comment>
<evidence type="ECO:0000313" key="13">
    <source>
        <dbReference type="Proteomes" id="UP000064893"/>
    </source>
</evidence>
<protein>
    <recommendedName>
        <fullName evidence="8">Carbamoyltransferase</fullName>
        <ecNumber evidence="8">6.2.-.-</ecNumber>
    </recommendedName>
</protein>
<dbReference type="InterPro" id="IPR055128">
    <property type="entry name" value="HypF_C_2"/>
</dbReference>
<dbReference type="InterPro" id="IPR051060">
    <property type="entry name" value="Carbamoyltrans_HypF-like"/>
</dbReference>
<dbReference type="InterPro" id="IPR004421">
    <property type="entry name" value="Carbamoyltransferase_HypF"/>
</dbReference>
<evidence type="ECO:0000256" key="5">
    <source>
        <dbReference type="ARBA" id="ARBA00022771"/>
    </source>
</evidence>
<keyword evidence="3" id="KW-0436">Ligase</keyword>
<keyword evidence="12" id="KW-0808">Transferase</keyword>
<dbReference type="AlphaFoldDB" id="A0A0S2HXX6"/>
<evidence type="ECO:0000256" key="3">
    <source>
        <dbReference type="ARBA" id="ARBA00022598"/>
    </source>
</evidence>
<dbReference type="PANTHER" id="PTHR42959:SF1">
    <property type="entry name" value="CARBAMOYLTRANSFERASE HYPF"/>
    <property type="match status" value="1"/>
</dbReference>
<dbReference type="Proteomes" id="UP000064893">
    <property type="component" value="Chromosome"/>
</dbReference>
<dbReference type="EC" id="6.2.-.-" evidence="8"/>
<dbReference type="STRING" id="1307839.L21SP5_01265"/>
<dbReference type="GO" id="GO:0003998">
    <property type="term" value="F:acylphosphatase activity"/>
    <property type="evidence" value="ECO:0007669"/>
    <property type="project" value="UniProtKB-EC"/>
</dbReference>
<dbReference type="GO" id="GO:0003725">
    <property type="term" value="F:double-stranded RNA binding"/>
    <property type="evidence" value="ECO:0007669"/>
    <property type="project" value="InterPro"/>
</dbReference>
<evidence type="ECO:0000313" key="12">
    <source>
        <dbReference type="EMBL" id="ALO14919.1"/>
    </source>
</evidence>
<evidence type="ECO:0000256" key="9">
    <source>
        <dbReference type="PROSITE-ProRule" id="PRU00520"/>
    </source>
</evidence>
<dbReference type="Pfam" id="PF17788">
    <property type="entry name" value="HypF_C"/>
    <property type="match status" value="1"/>
</dbReference>
<dbReference type="UniPathway" id="UPA00335"/>
<comment type="catalytic activity">
    <reaction evidence="7">
        <text>C-terminal L-cysteinyl-[HypE protein] + carbamoyl phosphate + ATP + H2O = C-terminal S-carboxamide-L-cysteinyl-[HypE protein] + AMP + phosphate + diphosphate + H(+)</text>
        <dbReference type="Rhea" id="RHEA:55636"/>
        <dbReference type="Rhea" id="RHEA-COMP:14247"/>
        <dbReference type="Rhea" id="RHEA-COMP:14392"/>
        <dbReference type="ChEBI" id="CHEBI:15377"/>
        <dbReference type="ChEBI" id="CHEBI:15378"/>
        <dbReference type="ChEBI" id="CHEBI:30616"/>
        <dbReference type="ChEBI" id="CHEBI:33019"/>
        <dbReference type="ChEBI" id="CHEBI:43474"/>
        <dbReference type="ChEBI" id="CHEBI:58228"/>
        <dbReference type="ChEBI" id="CHEBI:76913"/>
        <dbReference type="ChEBI" id="CHEBI:139126"/>
        <dbReference type="ChEBI" id="CHEBI:456215"/>
    </reaction>
</comment>
<dbReference type="SUPFAM" id="SSF55821">
    <property type="entry name" value="YrdC/RibB"/>
    <property type="match status" value="1"/>
</dbReference>
<dbReference type="Pfam" id="PF00708">
    <property type="entry name" value="Acylphosphatase"/>
    <property type="match status" value="1"/>
</dbReference>
<keyword evidence="13" id="KW-1185">Reference proteome</keyword>
<feature type="active site" evidence="9">
    <location>
        <position position="40"/>
    </location>
</feature>
<evidence type="ECO:0000256" key="1">
    <source>
        <dbReference type="ARBA" id="ARBA00004711"/>
    </source>
</evidence>
<evidence type="ECO:0000256" key="8">
    <source>
        <dbReference type="PIRNR" id="PIRNR006256"/>
    </source>
</evidence>
<dbReference type="Gene3D" id="3.30.420.360">
    <property type="match status" value="1"/>
</dbReference>
<evidence type="ECO:0000256" key="6">
    <source>
        <dbReference type="ARBA" id="ARBA00022833"/>
    </source>
</evidence>
<dbReference type="SUPFAM" id="SSF54975">
    <property type="entry name" value="Acylphosphatase/BLUF domain-like"/>
    <property type="match status" value="1"/>
</dbReference>
<evidence type="ECO:0000259" key="11">
    <source>
        <dbReference type="PROSITE" id="PS51163"/>
    </source>
</evidence>
<feature type="domain" description="YrdC-like" evidence="11">
    <location>
        <begin position="203"/>
        <end position="388"/>
    </location>
</feature>
<dbReference type="Pfam" id="PF01300">
    <property type="entry name" value="Sua5_yciO_yrdC"/>
    <property type="match status" value="1"/>
</dbReference>
<dbReference type="KEGG" id="blq:L21SP5_01265"/>
<dbReference type="PATRIC" id="fig|1307839.3.peg.1355"/>
<feature type="active site" evidence="9">
    <location>
        <position position="22"/>
    </location>
</feature>
<reference evidence="12 13" key="1">
    <citation type="submission" date="2015-11" db="EMBL/GenBank/DDBJ databases">
        <title>Description and complete genome sequence of a novel strain predominating in hypersaline microbial mats and representing a new family of the Bacteriodetes phylum.</title>
        <authorList>
            <person name="Spring S."/>
            <person name="Bunk B."/>
            <person name="Sproer C."/>
            <person name="Klenk H.-P."/>
        </authorList>
    </citation>
    <scope>NUCLEOTIDE SEQUENCE [LARGE SCALE GENOMIC DNA]</scope>
    <source>
        <strain evidence="12 13">L21-Spi-D4</strain>
    </source>
</reference>
<dbReference type="PROSITE" id="PS00150">
    <property type="entry name" value="ACYLPHOSPHATASE_1"/>
    <property type="match status" value="1"/>
</dbReference>
<dbReference type="Gene3D" id="3.30.110.120">
    <property type="match status" value="1"/>
</dbReference>
<sequence>MYGTSPTYRVIIKGLVQGVGFRPFVYRIAKKYNISGWVRNTPQGVEIEMQGAEYAIKLFMEAIHKETPPAAKIDYSEVQNTNPQPTHKTFRIIKSSGESNDITELCPDIAVCEDCLSDIQSQPHRINYPFINCTNCGPRFSIIKNIPYDRPKTTMNSFQMCSQCYNEYTKINDRRFHAQPIACNNCGPVYTLHFNGSENSETASILKQTAQIIDNGGIVLIKGIGGFFICGDAYREEVTRKIRKIKKRDNKPFAVMLSGLNALKKHTQPTQQELKSLKSWRRPVVLLKQKTKGLAKNINEGLKNLGCILPYMPFHYLLFEQLKTDTILYTSANFSNTPIIKENQFALEYFTGKVDAILTYNRTIENRVDDSVIQVIQDKPQLLRRARGYTPRSIQLAGSEHKIVALGADQKGCFSLGMPGKAIMSQHIGALDNAETFNFFLNTIDHFRQLFHFGTPEAIAVDAHPDYFSRQHGLQLSKNFNVPLLSTFHHHAHIASVLAEHQITEKVIGISMDGTGYGTDGHIWGSEFLIADIREFERRYHFEYMPMPGGESAIKHPWKMAVAIIVQTFKNGDDLAFQYFGKSIGKQQVKLVIESIKKNINCPLTCGAGRLFDAVAALLGICLISGYEAEAPMKLESLVKNNSSEAYTFKIEKNHVSFNEMFHQIIDDMQNNISPSEIATRFHQTLVEVIVETALILRKQYDIHTVALSGGLFQNRFVMRNTVKKLKEKHFKCLVNENVPPNDGGIALGQLAIANARMRSI</sequence>
<dbReference type="Pfam" id="PF22521">
    <property type="entry name" value="HypF_C_2"/>
    <property type="match status" value="1"/>
</dbReference>
<proteinExistence type="inferred from homology"/>
<dbReference type="EMBL" id="CP013118">
    <property type="protein sequence ID" value="ALO14919.1"/>
    <property type="molecule type" value="Genomic_DNA"/>
</dbReference>
<dbReference type="FunFam" id="3.30.420.40:FF:000124">
    <property type="entry name" value="Carbamoyltransferase HypF"/>
    <property type="match status" value="1"/>
</dbReference>
<dbReference type="GO" id="GO:0016874">
    <property type="term" value="F:ligase activity"/>
    <property type="evidence" value="ECO:0007669"/>
    <property type="project" value="UniProtKB-UniRule"/>
</dbReference>
<dbReference type="RefSeq" id="WP_057952430.1">
    <property type="nucleotide sequence ID" value="NZ_CP013118.1"/>
</dbReference>
<dbReference type="PANTHER" id="PTHR42959">
    <property type="entry name" value="CARBAMOYLTRANSFERASE"/>
    <property type="match status" value="1"/>
</dbReference>
<keyword evidence="6" id="KW-0862">Zinc</keyword>
<dbReference type="GO" id="GO:0016743">
    <property type="term" value="F:carboxyl- or carbamoyltransferase activity"/>
    <property type="evidence" value="ECO:0007669"/>
    <property type="project" value="UniProtKB-UniRule"/>
</dbReference>
<dbReference type="PIRSF" id="PIRSF006256">
    <property type="entry name" value="CMPcnvr_hdrg_mat"/>
    <property type="match status" value="1"/>
</dbReference>
<dbReference type="InterPro" id="IPR006070">
    <property type="entry name" value="Sua5-like_dom"/>
</dbReference>
<dbReference type="Gene3D" id="3.30.420.40">
    <property type="match status" value="1"/>
</dbReference>
<dbReference type="SUPFAM" id="SSF53067">
    <property type="entry name" value="Actin-like ATPase domain"/>
    <property type="match status" value="1"/>
</dbReference>
<dbReference type="OrthoDB" id="9808093at2"/>
<feature type="domain" description="Acylphosphatase-like" evidence="10">
    <location>
        <begin position="7"/>
        <end position="94"/>
    </location>
</feature>
<dbReference type="InterPro" id="IPR001792">
    <property type="entry name" value="Acylphosphatase-like_dom"/>
</dbReference>
<dbReference type="Pfam" id="PF07503">
    <property type="entry name" value="zf-HYPF"/>
    <property type="match status" value="2"/>
</dbReference>
<evidence type="ECO:0000256" key="4">
    <source>
        <dbReference type="ARBA" id="ARBA00022723"/>
    </source>
</evidence>
<dbReference type="InterPro" id="IPR017945">
    <property type="entry name" value="DHBP_synth_RibB-like_a/b_dom"/>
</dbReference>
<accession>A0A0S2HXX6</accession>
<organism evidence="12 13">
    <name type="scientific">Salinivirga cyanobacteriivorans</name>
    <dbReference type="NCBI Taxonomy" id="1307839"/>
    <lineage>
        <taxon>Bacteria</taxon>
        <taxon>Pseudomonadati</taxon>
        <taxon>Bacteroidota</taxon>
        <taxon>Bacteroidia</taxon>
        <taxon>Bacteroidales</taxon>
        <taxon>Salinivirgaceae</taxon>
        <taxon>Salinivirga</taxon>
    </lineage>
</organism>
<comment type="pathway">
    <text evidence="1">Protein modification; [NiFe] hydrogenase maturation.</text>
</comment>
<comment type="similarity">
    <text evidence="2 8">Belongs to the carbamoyltransferase HypF family.</text>
</comment>
<evidence type="ECO:0000259" key="10">
    <source>
        <dbReference type="PROSITE" id="PS51160"/>
    </source>
</evidence>
<evidence type="ECO:0000256" key="2">
    <source>
        <dbReference type="ARBA" id="ARBA00008097"/>
    </source>
</evidence>
<evidence type="ECO:0000256" key="7">
    <source>
        <dbReference type="ARBA" id="ARBA00048220"/>
    </source>
</evidence>
<dbReference type="InterPro" id="IPR017968">
    <property type="entry name" value="Acylphosphatase_CS"/>
</dbReference>
<dbReference type="GO" id="GO:0008270">
    <property type="term" value="F:zinc ion binding"/>
    <property type="evidence" value="ECO:0007669"/>
    <property type="project" value="UniProtKB-KW"/>
</dbReference>
<gene>
    <name evidence="12" type="primary">hypF</name>
    <name evidence="12" type="ORF">L21SP5_01265</name>
</gene>
<dbReference type="InterPro" id="IPR043129">
    <property type="entry name" value="ATPase_NBD"/>
</dbReference>
<dbReference type="PROSITE" id="PS51160">
    <property type="entry name" value="ACYLPHOSPHATASE_3"/>
    <property type="match status" value="1"/>
</dbReference>
<name>A0A0S2HXX6_9BACT</name>
<dbReference type="GO" id="GO:0051604">
    <property type="term" value="P:protein maturation"/>
    <property type="evidence" value="ECO:0007669"/>
    <property type="project" value="TreeGrafter"/>
</dbReference>
<dbReference type="InterPro" id="IPR011125">
    <property type="entry name" value="Znf_HypF"/>
</dbReference>